<gene>
    <name evidence="6" type="ORF">FC86_GL000803</name>
</gene>
<evidence type="ECO:0000256" key="1">
    <source>
        <dbReference type="ARBA" id="ARBA00009437"/>
    </source>
</evidence>
<evidence type="ECO:0000313" key="7">
    <source>
        <dbReference type="Proteomes" id="UP000051378"/>
    </source>
</evidence>
<dbReference type="PANTHER" id="PTHR30126:SF40">
    <property type="entry name" value="HTH-TYPE TRANSCRIPTIONAL REGULATOR GLTR"/>
    <property type="match status" value="1"/>
</dbReference>
<protein>
    <submittedName>
        <fullName evidence="6">Transcriptional regulator, lysr family</fullName>
    </submittedName>
</protein>
<organism evidence="6 7">
    <name type="scientific">Holzapfeliella floricola DSM 23037 = JCM 16512</name>
    <dbReference type="NCBI Taxonomy" id="1423744"/>
    <lineage>
        <taxon>Bacteria</taxon>
        <taxon>Bacillati</taxon>
        <taxon>Bacillota</taxon>
        <taxon>Bacilli</taxon>
        <taxon>Lactobacillales</taxon>
        <taxon>Lactobacillaceae</taxon>
        <taxon>Holzapfeliella</taxon>
    </lineage>
</organism>
<reference evidence="6 7" key="1">
    <citation type="journal article" date="2015" name="Genome Announc.">
        <title>Expanding the biotechnology potential of lactobacilli through comparative genomics of 213 strains and associated genera.</title>
        <authorList>
            <person name="Sun Z."/>
            <person name="Harris H.M."/>
            <person name="McCann A."/>
            <person name="Guo C."/>
            <person name="Argimon S."/>
            <person name="Zhang W."/>
            <person name="Yang X."/>
            <person name="Jeffery I.B."/>
            <person name="Cooney J.C."/>
            <person name="Kagawa T.F."/>
            <person name="Liu W."/>
            <person name="Song Y."/>
            <person name="Salvetti E."/>
            <person name="Wrobel A."/>
            <person name="Rasinkangas P."/>
            <person name="Parkhill J."/>
            <person name="Rea M.C."/>
            <person name="O'Sullivan O."/>
            <person name="Ritari J."/>
            <person name="Douillard F.P."/>
            <person name="Paul Ross R."/>
            <person name="Yang R."/>
            <person name="Briner A.E."/>
            <person name="Felis G.E."/>
            <person name="de Vos W.M."/>
            <person name="Barrangou R."/>
            <person name="Klaenhammer T.R."/>
            <person name="Caufield P.W."/>
            <person name="Cui Y."/>
            <person name="Zhang H."/>
            <person name="O'Toole P.W."/>
        </authorList>
    </citation>
    <scope>NUCLEOTIDE SEQUENCE [LARGE SCALE GENOMIC DNA]</scope>
    <source>
        <strain evidence="6 7">DSM 23037</strain>
    </source>
</reference>
<comment type="caution">
    <text evidence="6">The sequence shown here is derived from an EMBL/GenBank/DDBJ whole genome shotgun (WGS) entry which is preliminary data.</text>
</comment>
<dbReference type="Pfam" id="PF03466">
    <property type="entry name" value="LysR_substrate"/>
    <property type="match status" value="1"/>
</dbReference>
<proteinExistence type="inferred from homology"/>
<dbReference type="RefSeq" id="WP_056975009.1">
    <property type="nucleotide sequence ID" value="NZ_AYZL01000020.1"/>
</dbReference>
<dbReference type="GO" id="GO:0000976">
    <property type="term" value="F:transcription cis-regulatory region binding"/>
    <property type="evidence" value="ECO:0007669"/>
    <property type="project" value="TreeGrafter"/>
</dbReference>
<dbReference type="Proteomes" id="UP000051378">
    <property type="component" value="Unassembled WGS sequence"/>
</dbReference>
<evidence type="ECO:0000259" key="5">
    <source>
        <dbReference type="PROSITE" id="PS50931"/>
    </source>
</evidence>
<dbReference type="InterPro" id="IPR036390">
    <property type="entry name" value="WH_DNA-bd_sf"/>
</dbReference>
<dbReference type="EMBL" id="AYZL01000020">
    <property type="protein sequence ID" value="KRN03696.1"/>
    <property type="molecule type" value="Genomic_DNA"/>
</dbReference>
<evidence type="ECO:0000313" key="6">
    <source>
        <dbReference type="EMBL" id="KRN03696.1"/>
    </source>
</evidence>
<dbReference type="CDD" id="cd05466">
    <property type="entry name" value="PBP2_LTTR_substrate"/>
    <property type="match status" value="1"/>
</dbReference>
<name>A0A0R2DHX8_9LACO</name>
<dbReference type="InterPro" id="IPR036388">
    <property type="entry name" value="WH-like_DNA-bd_sf"/>
</dbReference>
<dbReference type="Gene3D" id="3.40.190.290">
    <property type="match status" value="1"/>
</dbReference>
<dbReference type="PATRIC" id="fig|1423744.4.peg.824"/>
<dbReference type="Pfam" id="PF00126">
    <property type="entry name" value="HTH_1"/>
    <property type="match status" value="1"/>
</dbReference>
<dbReference type="PROSITE" id="PS50931">
    <property type="entry name" value="HTH_LYSR"/>
    <property type="match status" value="1"/>
</dbReference>
<keyword evidence="3" id="KW-0238">DNA-binding</keyword>
<dbReference type="GO" id="GO:0003700">
    <property type="term" value="F:DNA-binding transcription factor activity"/>
    <property type="evidence" value="ECO:0007669"/>
    <property type="project" value="InterPro"/>
</dbReference>
<dbReference type="InterPro" id="IPR005119">
    <property type="entry name" value="LysR_subst-bd"/>
</dbReference>
<dbReference type="Gene3D" id="1.10.10.10">
    <property type="entry name" value="Winged helix-like DNA-binding domain superfamily/Winged helix DNA-binding domain"/>
    <property type="match status" value="1"/>
</dbReference>
<evidence type="ECO:0000256" key="4">
    <source>
        <dbReference type="ARBA" id="ARBA00023163"/>
    </source>
</evidence>
<dbReference type="InterPro" id="IPR000847">
    <property type="entry name" value="LysR_HTH_N"/>
</dbReference>
<keyword evidence="2" id="KW-0805">Transcription regulation</keyword>
<dbReference type="STRING" id="1423744.FC86_GL000803"/>
<dbReference type="PANTHER" id="PTHR30126">
    <property type="entry name" value="HTH-TYPE TRANSCRIPTIONAL REGULATOR"/>
    <property type="match status" value="1"/>
</dbReference>
<dbReference type="SUPFAM" id="SSF53850">
    <property type="entry name" value="Periplasmic binding protein-like II"/>
    <property type="match status" value="1"/>
</dbReference>
<keyword evidence="4" id="KW-0804">Transcription</keyword>
<feature type="domain" description="HTH lysR-type" evidence="5">
    <location>
        <begin position="9"/>
        <end position="66"/>
    </location>
</feature>
<keyword evidence="7" id="KW-1185">Reference proteome</keyword>
<dbReference type="PRINTS" id="PR00039">
    <property type="entry name" value="HTHLYSR"/>
</dbReference>
<accession>A0A0R2DHX8</accession>
<comment type="similarity">
    <text evidence="1">Belongs to the LysR transcriptional regulatory family.</text>
</comment>
<dbReference type="SUPFAM" id="SSF46785">
    <property type="entry name" value="Winged helix' DNA-binding domain"/>
    <property type="match status" value="1"/>
</dbReference>
<sequence length="321" mass="37050">MKTKTDAVLSAKSLKYFLQLIDSMSYTQASQILGITQPALTQQIKKIERAVGAPLFGQIGKKLYLTDAGTRMQTVANDLFNTVNTAVDEIQQNSDSKIGTISVGILESLESSVFEEFIIEFSKQYPDLKLNIWNSSRRELWNRLDKNEVDIVMLPLMGENISHWQSYNVRTLYEDELIYLSHHNLAGVQDEKQTITIADTLGHPLIQYPNDAYFAKKLASQYRMDNLIKPESDIYFSSPSQLMQFAEKTNYDTFVPKSVCMTHPDNKLNHYSLGDKLKIDTSIVFRNEKYQIPRIKNFIESFEKFLAKQSYFSRLEEKYKK</sequence>
<evidence type="ECO:0000256" key="3">
    <source>
        <dbReference type="ARBA" id="ARBA00023125"/>
    </source>
</evidence>
<dbReference type="AlphaFoldDB" id="A0A0R2DHX8"/>
<evidence type="ECO:0000256" key="2">
    <source>
        <dbReference type="ARBA" id="ARBA00023015"/>
    </source>
</evidence>